<dbReference type="SUPFAM" id="SSF49503">
    <property type="entry name" value="Cupredoxins"/>
    <property type="match status" value="1"/>
</dbReference>
<dbReference type="Proteomes" id="UP001595647">
    <property type="component" value="Unassembled WGS sequence"/>
</dbReference>
<dbReference type="RefSeq" id="WP_182306525.1">
    <property type="nucleotide sequence ID" value="NZ_CP059896.1"/>
</dbReference>
<dbReference type="InterPro" id="IPR000923">
    <property type="entry name" value="BlueCu_1"/>
</dbReference>
<dbReference type="EMBL" id="JBHRTG010000018">
    <property type="protein sequence ID" value="MFC3164111.1"/>
    <property type="molecule type" value="Genomic_DNA"/>
</dbReference>
<evidence type="ECO:0000256" key="2">
    <source>
        <dbReference type="ARBA" id="ARBA00023008"/>
    </source>
</evidence>
<evidence type="ECO:0000313" key="5">
    <source>
        <dbReference type="EMBL" id="MFC3164111.1"/>
    </source>
</evidence>
<dbReference type="InterPro" id="IPR033138">
    <property type="entry name" value="Cu_oxidase_CS"/>
</dbReference>
<dbReference type="Gene3D" id="2.60.40.420">
    <property type="entry name" value="Cupredoxins - blue copper proteins"/>
    <property type="match status" value="1"/>
</dbReference>
<dbReference type="Pfam" id="PF00127">
    <property type="entry name" value="Copper-bind"/>
    <property type="match status" value="1"/>
</dbReference>
<comment type="caution">
    <text evidence="5">The sequence shown here is derived from an EMBL/GenBank/DDBJ whole genome shotgun (WGS) entry which is preliminary data.</text>
</comment>
<evidence type="ECO:0000313" key="6">
    <source>
        <dbReference type="Proteomes" id="UP001595647"/>
    </source>
</evidence>
<dbReference type="InterPro" id="IPR008972">
    <property type="entry name" value="Cupredoxin"/>
</dbReference>
<proteinExistence type="predicted"/>
<keyword evidence="2" id="KW-0186">Copper</keyword>
<feature type="signal peptide" evidence="3">
    <location>
        <begin position="1"/>
        <end position="25"/>
    </location>
</feature>
<keyword evidence="1" id="KW-0479">Metal-binding</keyword>
<keyword evidence="3" id="KW-0732">Signal</keyword>
<organism evidence="5 6">
    <name type="scientific">Ciceribacter thiooxidans</name>
    <dbReference type="NCBI Taxonomy" id="1969821"/>
    <lineage>
        <taxon>Bacteria</taxon>
        <taxon>Pseudomonadati</taxon>
        <taxon>Pseudomonadota</taxon>
        <taxon>Alphaproteobacteria</taxon>
        <taxon>Hyphomicrobiales</taxon>
        <taxon>Rhizobiaceae</taxon>
        <taxon>Ciceribacter</taxon>
    </lineage>
</organism>
<protein>
    <submittedName>
        <fullName evidence="5">Plastocyanin/azurin family copper-binding protein</fullName>
    </submittedName>
</protein>
<name>A0ABV7I320_9HYPH</name>
<gene>
    <name evidence="5" type="ORF">ACFOHV_12590</name>
</gene>
<evidence type="ECO:0000256" key="1">
    <source>
        <dbReference type="ARBA" id="ARBA00022723"/>
    </source>
</evidence>
<sequence length="163" mass="17570">MYIAKFADLTAGCLLALTLATPAFASTTVNVDLWDNGGTWDLSQNMHRGMGMQGGMMMTMMGVKVDKAIVPAGKVTFEVKNVSKETIHEMLVAPIKDANATLPFIEKENRVDEEASGDLGEVSELDPGQTGALTLDLKPGLYILFCNVPGHYTAGMWTTVEVK</sequence>
<reference evidence="6" key="1">
    <citation type="journal article" date="2019" name="Int. J. Syst. Evol. Microbiol.">
        <title>The Global Catalogue of Microorganisms (GCM) 10K type strain sequencing project: providing services to taxonomists for standard genome sequencing and annotation.</title>
        <authorList>
            <consortium name="The Broad Institute Genomics Platform"/>
            <consortium name="The Broad Institute Genome Sequencing Center for Infectious Disease"/>
            <person name="Wu L."/>
            <person name="Ma J."/>
        </authorList>
    </citation>
    <scope>NUCLEOTIDE SEQUENCE [LARGE SCALE GENOMIC DNA]</scope>
    <source>
        <strain evidence="6">KCTC 52231</strain>
    </source>
</reference>
<accession>A0ABV7I320</accession>
<evidence type="ECO:0000259" key="4">
    <source>
        <dbReference type="Pfam" id="PF00127"/>
    </source>
</evidence>
<keyword evidence="6" id="KW-1185">Reference proteome</keyword>
<dbReference type="PROSITE" id="PS00079">
    <property type="entry name" value="MULTICOPPER_OXIDASE1"/>
    <property type="match status" value="1"/>
</dbReference>
<evidence type="ECO:0000256" key="3">
    <source>
        <dbReference type="SAM" id="SignalP"/>
    </source>
</evidence>
<feature type="chain" id="PRO_5047302853" evidence="3">
    <location>
        <begin position="26"/>
        <end position="163"/>
    </location>
</feature>
<feature type="domain" description="Blue (type 1) copper" evidence="4">
    <location>
        <begin position="121"/>
        <end position="163"/>
    </location>
</feature>